<reference evidence="1 2" key="1">
    <citation type="journal article" date="2012" name="J. Bacteriol.">
        <title>Complete genome sequence of Klebsiella oxytoca KCTC 1686, used in production of 2,3-butanediol.</title>
        <authorList>
            <person name="Shin S.H."/>
            <person name="Kim S."/>
            <person name="Kim J.Y."/>
            <person name="Lee S."/>
            <person name="Um Y."/>
            <person name="Oh M.K."/>
            <person name="Kim Y.R."/>
            <person name="Lee J."/>
            <person name="Yang K.S."/>
        </authorList>
    </citation>
    <scope>NUCLEOTIDE SEQUENCE [LARGE SCALE GENOMIC DNA]</scope>
    <source>
        <strain evidence="2">ATCC 8724 / DSM 4798 / JCM 20051 / NBRC 3318 / NRRL B-199 / KCTC 1686</strain>
    </source>
</reference>
<dbReference type="EMBL" id="CP003218">
    <property type="protein sequence ID" value="AEX02156.1"/>
    <property type="molecule type" value="Genomic_DNA"/>
</dbReference>
<organism evidence="1 2">
    <name type="scientific">Klebsiella michiganensis (strain ATCC 8724 / DSM 4798 / JCM 20051 / NBRC 3318 / NRRL B-199 / KCTC 1686 / BUCSAV 143 / CCM 1901)</name>
    <dbReference type="NCBI Taxonomy" id="1006551"/>
    <lineage>
        <taxon>Bacteria</taxon>
        <taxon>Pseudomonadati</taxon>
        <taxon>Pseudomonadota</taxon>
        <taxon>Gammaproteobacteria</taxon>
        <taxon>Enterobacterales</taxon>
        <taxon>Enterobacteriaceae</taxon>
        <taxon>Klebsiella/Raoultella group</taxon>
        <taxon>Klebsiella</taxon>
    </lineage>
</organism>
<name>A0A0H3GY56_KLEM8</name>
<proteinExistence type="predicted"/>
<evidence type="ECO:0000313" key="2">
    <source>
        <dbReference type="Proteomes" id="UP000007843"/>
    </source>
</evidence>
<dbReference type="KEGG" id="kox:KOX_02075"/>
<dbReference type="AlphaFoldDB" id="A0A0H3GY56"/>
<accession>A0A0H3GY56</accession>
<sequence>MVDAGVKSFIASGDVIVSSLLDNFLVTRIGEGFLIGLLIAIEGGDKHYTRNTANKRVECFKAFNFIFIVPDNIKNGLIAPLTILLIIMSRNFNMAKLNVLAFREIFLVVNRRFYKLKQFSANIGRKNISQSVEHGYHLFFYPRNFLDVVKCTQLQKFIHSLLF</sequence>
<protein>
    <submittedName>
        <fullName evidence="1">Uncharacterized protein</fullName>
    </submittedName>
</protein>
<gene>
    <name evidence="1" type="ordered locus">KOX_02075</name>
</gene>
<evidence type="ECO:0000313" key="1">
    <source>
        <dbReference type="EMBL" id="AEX02156.1"/>
    </source>
</evidence>
<dbReference type="HOGENOM" id="CLU_1624926_0_0_6"/>
<dbReference type="Proteomes" id="UP000007843">
    <property type="component" value="Chromosome"/>
</dbReference>